<dbReference type="EMBL" id="KZ678406">
    <property type="protein sequence ID" value="PSR92436.1"/>
    <property type="molecule type" value="Genomic_DNA"/>
</dbReference>
<protein>
    <submittedName>
        <fullName evidence="3">Uncharacterized protein</fullName>
    </submittedName>
</protein>
<keyword evidence="2" id="KW-0812">Transmembrane</keyword>
<keyword evidence="2" id="KW-0472">Membrane</keyword>
<feature type="compositionally biased region" description="Low complexity" evidence="1">
    <location>
        <begin position="345"/>
        <end position="359"/>
    </location>
</feature>
<feature type="compositionally biased region" description="Pro residues" evidence="1">
    <location>
        <begin position="331"/>
        <end position="344"/>
    </location>
</feature>
<sequence>MKTRQANAAAWAMGTSTLSSQPPVIPTATRSDSGASSYTTEIGSKDSDDANDSQASDSYRCIPTPNCSIPGTIAGLRFWQLPKGNRTSIMRDIAKEFPYLLYPTIVEQRRAIISWLDDVPFPTPVQPVTSSRLWTCISPVSDSFFSLDEDTSPLSDNNRFETSKSRRVALADFWPHNQNDTAAPPCTPPMAERRAHMPSFSDILSESPFAQSGVDPFDDALPSSGASAPRDPGLEPLTLPARSYPYVESWVSDEDSLAFLFSPSPAARTRPSLAQSPVIKSSPAKLTRPCLYLEPRVNDDDSFAPSSSPPSPSSPYPSSTSAYPPSSSHPSPAPSSPSLLPPSLPSTTSISPSFTPPSIKTSASTRASCVPELDFSPLVAADQLPPRPARPNNVACRFLPPSEPSQLIPSFTTSSLTTPSSTIAALQPTHSFTGPSYPAPPMRPLPSFSPAAPYPPPAIAQPSFTMPPYHAPSHPAQAFPTSCPAPPYPVPVYALPSFFVPTYAAAPFPAAFPSAPSPSPAVAPPTLSWKAVAGVAAGLAGAFALGCLATRFLL</sequence>
<keyword evidence="2" id="KW-1133">Transmembrane helix</keyword>
<dbReference type="Proteomes" id="UP000241462">
    <property type="component" value="Unassembled WGS sequence"/>
</dbReference>
<evidence type="ECO:0000313" key="4">
    <source>
        <dbReference type="Proteomes" id="UP000241462"/>
    </source>
</evidence>
<feature type="compositionally biased region" description="Polar residues" evidence="1">
    <location>
        <begin position="14"/>
        <end position="42"/>
    </location>
</feature>
<proteinExistence type="predicted"/>
<gene>
    <name evidence="3" type="ORF">BD289DRAFT_428888</name>
</gene>
<name>A0A2T3ADP7_9PEZI</name>
<keyword evidence="4" id="KW-1185">Reference proteome</keyword>
<feature type="compositionally biased region" description="Low complexity" evidence="1">
    <location>
        <begin position="316"/>
        <end position="330"/>
    </location>
</feature>
<evidence type="ECO:0000256" key="1">
    <source>
        <dbReference type="SAM" id="MobiDB-lite"/>
    </source>
</evidence>
<feature type="region of interest" description="Disordered" evidence="1">
    <location>
        <begin position="211"/>
        <end position="236"/>
    </location>
</feature>
<feature type="transmembrane region" description="Helical" evidence="2">
    <location>
        <begin position="527"/>
        <end position="549"/>
    </location>
</feature>
<organism evidence="3 4">
    <name type="scientific">Coniella lustricola</name>
    <dbReference type="NCBI Taxonomy" id="2025994"/>
    <lineage>
        <taxon>Eukaryota</taxon>
        <taxon>Fungi</taxon>
        <taxon>Dikarya</taxon>
        <taxon>Ascomycota</taxon>
        <taxon>Pezizomycotina</taxon>
        <taxon>Sordariomycetes</taxon>
        <taxon>Sordariomycetidae</taxon>
        <taxon>Diaporthales</taxon>
        <taxon>Schizoparmaceae</taxon>
        <taxon>Coniella</taxon>
    </lineage>
</organism>
<evidence type="ECO:0000256" key="2">
    <source>
        <dbReference type="SAM" id="Phobius"/>
    </source>
</evidence>
<evidence type="ECO:0000313" key="3">
    <source>
        <dbReference type="EMBL" id="PSR92436.1"/>
    </source>
</evidence>
<dbReference type="STRING" id="2025994.A0A2T3ADP7"/>
<feature type="region of interest" description="Disordered" evidence="1">
    <location>
        <begin position="1"/>
        <end position="57"/>
    </location>
</feature>
<dbReference type="InParanoid" id="A0A2T3ADP7"/>
<accession>A0A2T3ADP7</accession>
<reference evidence="3 4" key="1">
    <citation type="journal article" date="2018" name="Mycol. Prog.">
        <title>Coniella lustricola, a new species from submerged detritus.</title>
        <authorList>
            <person name="Raudabaugh D.B."/>
            <person name="Iturriaga T."/>
            <person name="Carver A."/>
            <person name="Mondo S."/>
            <person name="Pangilinan J."/>
            <person name="Lipzen A."/>
            <person name="He G."/>
            <person name="Amirebrahimi M."/>
            <person name="Grigoriev I.V."/>
            <person name="Miller A.N."/>
        </authorList>
    </citation>
    <scope>NUCLEOTIDE SEQUENCE [LARGE SCALE GENOMIC DNA]</scope>
    <source>
        <strain evidence="3 4">B22-T-1</strain>
    </source>
</reference>
<feature type="region of interest" description="Disordered" evidence="1">
    <location>
        <begin position="296"/>
        <end position="362"/>
    </location>
</feature>
<dbReference type="AlphaFoldDB" id="A0A2T3ADP7"/>